<reference evidence="3 5" key="2">
    <citation type="submission" date="2018-06" db="EMBL/GenBank/DDBJ databases">
        <authorList>
            <consortium name="Pathogen Informatics"/>
            <person name="Doyle S."/>
        </authorList>
    </citation>
    <scope>NUCLEOTIDE SEQUENCE [LARGE SCALE GENOMIC DNA]</scope>
    <source>
        <strain evidence="3 5">NCTC11401</strain>
    </source>
</reference>
<dbReference type="EC" id="2.3.1.183" evidence="3"/>
<dbReference type="PANTHER" id="PTHR43072">
    <property type="entry name" value="N-ACETYLTRANSFERASE"/>
    <property type="match status" value="1"/>
</dbReference>
<dbReference type="CDD" id="cd04301">
    <property type="entry name" value="NAT_SF"/>
    <property type="match status" value="1"/>
</dbReference>
<evidence type="ECO:0000313" key="5">
    <source>
        <dbReference type="Proteomes" id="UP000254374"/>
    </source>
</evidence>
<reference evidence="2 4" key="1">
    <citation type="submission" date="2017-01" db="EMBL/GenBank/DDBJ databases">
        <authorList>
            <person name="Varghese N."/>
            <person name="Submissions S."/>
        </authorList>
    </citation>
    <scope>NUCLEOTIDE SEQUENCE [LARGE SCALE GENOMIC DNA]</scope>
    <source>
        <strain evidence="2 4">ATCC 33342</strain>
    </source>
</reference>
<name>A0A377GKV2_9GAMM</name>
<evidence type="ECO:0000313" key="3">
    <source>
        <dbReference type="EMBL" id="STO25459.1"/>
    </source>
</evidence>
<dbReference type="RefSeq" id="WP_058468624.1">
    <property type="nucleotide sequence ID" value="NZ_CAAAIV010000071.1"/>
</dbReference>
<dbReference type="InterPro" id="IPR000182">
    <property type="entry name" value="GNAT_dom"/>
</dbReference>
<dbReference type="InterPro" id="IPR016181">
    <property type="entry name" value="Acyl_CoA_acyltransferase"/>
</dbReference>
<dbReference type="Proteomes" id="UP000186808">
    <property type="component" value="Unassembled WGS sequence"/>
</dbReference>
<sequence>MQFTIIPIQEKHIEAFWSAVDSVARERKFLAFLEGPPIELTKDFVLEHIENNWPQVVAMCGDQLVGWCDISPLDRPVFAHVGSLGIGVIEPYRGQGIGAALLSTALQMAKSKGLTRIELTVREHNQTAISLYEKYGFVKEGVHKNAVRIDGIYEHHIFMALLFE</sequence>
<accession>A0A377GKV2</accession>
<dbReference type="GO" id="GO:0102971">
    <property type="term" value="F:phosphinothricin N-acetyltransferase activity"/>
    <property type="evidence" value="ECO:0007669"/>
    <property type="project" value="UniProtKB-EC"/>
</dbReference>
<keyword evidence="4" id="KW-1185">Reference proteome</keyword>
<dbReference type="EMBL" id="UGGV01000001">
    <property type="protein sequence ID" value="STO25459.1"/>
    <property type="molecule type" value="Genomic_DNA"/>
</dbReference>
<dbReference type="OrthoDB" id="5419426at2"/>
<dbReference type="PROSITE" id="PS51186">
    <property type="entry name" value="GNAT"/>
    <property type="match status" value="1"/>
</dbReference>
<keyword evidence="3" id="KW-0012">Acyltransferase</keyword>
<gene>
    <name evidence="3" type="primary">ywnH</name>
    <name evidence="3" type="ORF">NCTC11401_02295</name>
    <name evidence="2" type="ORF">SAMN05421777_10815</name>
</gene>
<dbReference type="EMBL" id="FTNL01000008">
    <property type="protein sequence ID" value="SIR20186.1"/>
    <property type="molecule type" value="Genomic_DNA"/>
</dbReference>
<dbReference type="SUPFAM" id="SSF55729">
    <property type="entry name" value="Acyl-CoA N-acyltransferases (Nat)"/>
    <property type="match status" value="1"/>
</dbReference>
<feature type="domain" description="N-acetyltransferase" evidence="1">
    <location>
        <begin position="3"/>
        <end position="164"/>
    </location>
</feature>
<dbReference type="Gene3D" id="3.40.630.30">
    <property type="match status" value="1"/>
</dbReference>
<organism evidence="3 5">
    <name type="scientific">Fluoribacter gormanii</name>
    <dbReference type="NCBI Taxonomy" id="464"/>
    <lineage>
        <taxon>Bacteria</taxon>
        <taxon>Pseudomonadati</taxon>
        <taxon>Pseudomonadota</taxon>
        <taxon>Gammaproteobacteria</taxon>
        <taxon>Legionellales</taxon>
        <taxon>Legionellaceae</taxon>
        <taxon>Fluoribacter</taxon>
    </lineage>
</organism>
<proteinExistence type="predicted"/>
<dbReference type="Proteomes" id="UP000254374">
    <property type="component" value="Unassembled WGS sequence"/>
</dbReference>
<keyword evidence="3" id="KW-0808">Transferase</keyword>
<protein>
    <submittedName>
        <fullName evidence="3">Phosphinothricin acetyltransferase YwnH</fullName>
        <ecNumber evidence="3">2.3.1.183</ecNumber>
    </submittedName>
    <submittedName>
        <fullName evidence="2">Protein N-acetyltransferase, RimJ/RimL family</fullName>
    </submittedName>
</protein>
<evidence type="ECO:0000259" key="1">
    <source>
        <dbReference type="PROSITE" id="PS51186"/>
    </source>
</evidence>
<dbReference type="PANTHER" id="PTHR43072:SF52">
    <property type="entry name" value="GCN5-RELATED N-ACETYLTRANSFERASE"/>
    <property type="match status" value="1"/>
</dbReference>
<evidence type="ECO:0000313" key="4">
    <source>
        <dbReference type="Proteomes" id="UP000186808"/>
    </source>
</evidence>
<evidence type="ECO:0000313" key="2">
    <source>
        <dbReference type="EMBL" id="SIR20186.1"/>
    </source>
</evidence>
<dbReference type="Pfam" id="PF00583">
    <property type="entry name" value="Acetyltransf_1"/>
    <property type="match status" value="1"/>
</dbReference>
<dbReference type="STRING" id="464.Lgor_2148"/>
<dbReference type="AlphaFoldDB" id="A0A377GKV2"/>